<reference evidence="2" key="1">
    <citation type="submission" date="2020-09" db="EMBL/GenBank/DDBJ databases">
        <title>A novel bacterium of genus Mangrovicoccus, isolated from South China Sea.</title>
        <authorList>
            <person name="Huang H."/>
            <person name="Mo K."/>
            <person name="Hu Y."/>
        </authorList>
    </citation>
    <scope>NUCLEOTIDE SEQUENCE</scope>
    <source>
        <strain evidence="2">HB182678</strain>
    </source>
</reference>
<keyword evidence="3" id="KW-1185">Reference proteome</keyword>
<feature type="region of interest" description="Disordered" evidence="1">
    <location>
        <begin position="76"/>
        <end position="97"/>
    </location>
</feature>
<evidence type="ECO:0000313" key="2">
    <source>
        <dbReference type="EMBL" id="MBE3637470.1"/>
    </source>
</evidence>
<comment type="caution">
    <text evidence="2">The sequence shown here is derived from an EMBL/GenBank/DDBJ whole genome shotgun (WGS) entry which is preliminary data.</text>
</comment>
<evidence type="ECO:0000256" key="1">
    <source>
        <dbReference type="SAM" id="MobiDB-lite"/>
    </source>
</evidence>
<dbReference type="Proteomes" id="UP000609121">
    <property type="component" value="Unassembled WGS sequence"/>
</dbReference>
<sequence>MDKFTVIRPHIGDRTYAPGETREADPKRVAHLVEAGVLAKDENAAEAERAAAEKAEAERLAAEKAAAEKAEAERVAAEKAAAEKVEAKKPAAEKAAK</sequence>
<dbReference type="AlphaFoldDB" id="A0A8J7CGT3"/>
<gene>
    <name evidence="2" type="ORF">ICN82_04540</name>
</gene>
<evidence type="ECO:0000313" key="3">
    <source>
        <dbReference type="Proteomes" id="UP000609121"/>
    </source>
</evidence>
<name>A0A8J7CGT3_9RHOB</name>
<dbReference type="EMBL" id="JACVXA010000009">
    <property type="protein sequence ID" value="MBE3637470.1"/>
    <property type="molecule type" value="Genomic_DNA"/>
</dbReference>
<accession>A0A8J7CGT3</accession>
<organism evidence="2 3">
    <name type="scientific">Mangrovicoccus algicola</name>
    <dbReference type="NCBI Taxonomy" id="2771008"/>
    <lineage>
        <taxon>Bacteria</taxon>
        <taxon>Pseudomonadati</taxon>
        <taxon>Pseudomonadota</taxon>
        <taxon>Alphaproteobacteria</taxon>
        <taxon>Rhodobacterales</taxon>
        <taxon>Paracoccaceae</taxon>
        <taxon>Mangrovicoccus</taxon>
    </lineage>
</organism>
<dbReference type="RefSeq" id="WP_193180315.1">
    <property type="nucleotide sequence ID" value="NZ_JACVXA010000009.1"/>
</dbReference>
<protein>
    <submittedName>
        <fullName evidence="2">Uncharacterized protein</fullName>
    </submittedName>
</protein>
<proteinExistence type="predicted"/>